<evidence type="ECO:0000313" key="1">
    <source>
        <dbReference type="EMBL" id="KAF9442864.1"/>
    </source>
</evidence>
<reference evidence="1" key="1">
    <citation type="submission" date="2020-11" db="EMBL/GenBank/DDBJ databases">
        <authorList>
            <consortium name="DOE Joint Genome Institute"/>
            <person name="Ahrendt S."/>
            <person name="Riley R."/>
            <person name="Andreopoulos W."/>
            <person name="Labutti K."/>
            <person name="Pangilinan J."/>
            <person name="Ruiz-Duenas F.J."/>
            <person name="Barrasa J.M."/>
            <person name="Sanchez-Garcia M."/>
            <person name="Camarero S."/>
            <person name="Miyauchi S."/>
            <person name="Serrano A."/>
            <person name="Linde D."/>
            <person name="Babiker R."/>
            <person name="Drula E."/>
            <person name="Ayuso-Fernandez I."/>
            <person name="Pacheco R."/>
            <person name="Padilla G."/>
            <person name="Ferreira P."/>
            <person name="Barriuso J."/>
            <person name="Kellner H."/>
            <person name="Castanera R."/>
            <person name="Alfaro M."/>
            <person name="Ramirez L."/>
            <person name="Pisabarro A.G."/>
            <person name="Kuo A."/>
            <person name="Tritt A."/>
            <person name="Lipzen A."/>
            <person name="He G."/>
            <person name="Yan M."/>
            <person name="Ng V."/>
            <person name="Cullen D."/>
            <person name="Martin F."/>
            <person name="Rosso M.-N."/>
            <person name="Henrissat B."/>
            <person name="Hibbett D."/>
            <person name="Martinez A.T."/>
            <person name="Grigoriev I.V."/>
        </authorList>
    </citation>
    <scope>NUCLEOTIDE SEQUENCE</scope>
    <source>
        <strain evidence="1">MF-IS2</strain>
    </source>
</reference>
<dbReference type="EMBL" id="MU151555">
    <property type="protein sequence ID" value="KAF9442864.1"/>
    <property type="molecule type" value="Genomic_DNA"/>
</dbReference>
<evidence type="ECO:0008006" key="3">
    <source>
        <dbReference type="Google" id="ProtNLM"/>
    </source>
</evidence>
<organism evidence="1 2">
    <name type="scientific">Macrolepiota fuliginosa MF-IS2</name>
    <dbReference type="NCBI Taxonomy" id="1400762"/>
    <lineage>
        <taxon>Eukaryota</taxon>
        <taxon>Fungi</taxon>
        <taxon>Dikarya</taxon>
        <taxon>Basidiomycota</taxon>
        <taxon>Agaricomycotina</taxon>
        <taxon>Agaricomycetes</taxon>
        <taxon>Agaricomycetidae</taxon>
        <taxon>Agaricales</taxon>
        <taxon>Agaricineae</taxon>
        <taxon>Agaricaceae</taxon>
        <taxon>Macrolepiota</taxon>
    </lineage>
</organism>
<dbReference type="SUPFAM" id="SSF52047">
    <property type="entry name" value="RNI-like"/>
    <property type="match status" value="1"/>
</dbReference>
<dbReference type="Proteomes" id="UP000807342">
    <property type="component" value="Unassembled WGS sequence"/>
</dbReference>
<evidence type="ECO:0000313" key="2">
    <source>
        <dbReference type="Proteomes" id="UP000807342"/>
    </source>
</evidence>
<dbReference type="Gene3D" id="3.80.10.10">
    <property type="entry name" value="Ribonuclease Inhibitor"/>
    <property type="match status" value="1"/>
</dbReference>
<accession>A0A9P5X1G1</accession>
<feature type="non-terminal residue" evidence="1">
    <location>
        <position position="1"/>
    </location>
</feature>
<gene>
    <name evidence="1" type="ORF">P691DRAFT_809976</name>
</gene>
<dbReference type="AlphaFoldDB" id="A0A9P5X1G1"/>
<dbReference type="InterPro" id="IPR032675">
    <property type="entry name" value="LRR_dom_sf"/>
</dbReference>
<protein>
    <recommendedName>
        <fullName evidence="3">F-box domain-containing protein</fullName>
    </recommendedName>
</protein>
<proteinExistence type="predicted"/>
<sequence length="500" mass="56915">FLRRPLKSSDIHILGKYTHRVRSFQPGYSLWDTLLAYRALSSCSYGHLLPKLERLVWRADNAEVFPYLRFFLSPTLKALSIAFDVHHREQLGFLGTIPMISPTISELRIIIVHYTIFSLNDRSIEGFSDALLAWHNLSELDIFGAPLEGLLCAAQMPNLKRLSIHLADISERSLPDLSQLRLNPPHASQPCYPALESLALLSIQSVAIAVQFFEMLQSAKLSSLELEFIAPDTTLDHFRNFFSILVQHCDPSSLKVFQFNCWDPQLLFSDIVSPLFVFPELKEVRLMFGKPMGFSEEQISQVASSWPHLEVLQVRGITWVTPCLKTTLFCLVPLASGCPKLRELHLWIDASDGATRRALRANPGRIKGVQNWALRHLDVQSSPISHKEFVASFLSDIFPSLEDISPKFYGSDYGEDATEIRNTRRWQYIAQVLLPMLSRSRIRDYEHLGVARPQIAYVRYDTGGFDERSARRNTEKVEGEDGEWSDPEQLIVKGLIGGYR</sequence>
<comment type="caution">
    <text evidence="1">The sequence shown here is derived from an EMBL/GenBank/DDBJ whole genome shotgun (WGS) entry which is preliminary data.</text>
</comment>
<dbReference type="OrthoDB" id="2841072at2759"/>
<keyword evidence="2" id="KW-1185">Reference proteome</keyword>
<name>A0A9P5X1G1_9AGAR</name>